<proteinExistence type="predicted"/>
<evidence type="ECO:0000313" key="4">
    <source>
        <dbReference type="Proteomes" id="UP001596484"/>
    </source>
</evidence>
<reference evidence="4" key="1">
    <citation type="journal article" date="2019" name="Int. J. Syst. Evol. Microbiol.">
        <title>The Global Catalogue of Microorganisms (GCM) 10K type strain sequencing project: providing services to taxonomists for standard genome sequencing and annotation.</title>
        <authorList>
            <consortium name="The Broad Institute Genomics Platform"/>
            <consortium name="The Broad Institute Genome Sequencing Center for Infectious Disease"/>
            <person name="Wu L."/>
            <person name="Ma J."/>
        </authorList>
    </citation>
    <scope>NUCLEOTIDE SEQUENCE [LARGE SCALE GENOMIC DNA]</scope>
    <source>
        <strain evidence="4">ICMP 19430</strain>
    </source>
</reference>
<dbReference type="InterPro" id="IPR036390">
    <property type="entry name" value="WH_DNA-bd_sf"/>
</dbReference>
<evidence type="ECO:0000256" key="1">
    <source>
        <dbReference type="SAM" id="MobiDB-lite"/>
    </source>
</evidence>
<dbReference type="Gene3D" id="1.10.10.10">
    <property type="entry name" value="Winged helix-like DNA-binding domain superfamily/Winged helix DNA-binding domain"/>
    <property type="match status" value="1"/>
</dbReference>
<comment type="caution">
    <text evidence="3">The sequence shown here is derived from an EMBL/GenBank/DDBJ whole genome shotgun (WGS) entry which is preliminary data.</text>
</comment>
<dbReference type="Pfam" id="PF12802">
    <property type="entry name" value="MarR_2"/>
    <property type="match status" value="1"/>
</dbReference>
<dbReference type="InterPro" id="IPR001845">
    <property type="entry name" value="HTH_ArsR_DNA-bd_dom"/>
</dbReference>
<gene>
    <name evidence="3" type="ORF">ACFQS9_18075</name>
</gene>
<dbReference type="Pfam" id="PF13936">
    <property type="entry name" value="HTH_38"/>
    <property type="match status" value="1"/>
</dbReference>
<dbReference type="RefSeq" id="WP_378407160.1">
    <property type="nucleotide sequence ID" value="NZ_JBHTCS010000022.1"/>
</dbReference>
<organism evidence="3 4">
    <name type="scientific">Rhodococcus daqingensis</name>
    <dbReference type="NCBI Taxonomy" id="2479363"/>
    <lineage>
        <taxon>Bacteria</taxon>
        <taxon>Bacillati</taxon>
        <taxon>Actinomycetota</taxon>
        <taxon>Actinomycetes</taxon>
        <taxon>Mycobacteriales</taxon>
        <taxon>Nocardiaceae</taxon>
        <taxon>Rhodococcus</taxon>
    </lineage>
</organism>
<name>A0ABW2S1G0_9NOCA</name>
<dbReference type="EMBL" id="JBHTCS010000022">
    <property type="protein sequence ID" value="MFC7449807.1"/>
    <property type="molecule type" value="Genomic_DNA"/>
</dbReference>
<dbReference type="PANTHER" id="PTHR10948">
    <property type="entry name" value="TRANSPOSASE"/>
    <property type="match status" value="1"/>
</dbReference>
<dbReference type="InterPro" id="IPR036388">
    <property type="entry name" value="WH-like_DNA-bd_sf"/>
</dbReference>
<sequence length="233" mass="25044">MPGHRLTRADRQQISAGLAKGLDLAAIARHLGRPTSTVSREVARNGGPGRYRADLAQLATHRRARRRPHSPVAQSISQPSGLDPDRRAAFVTDFAAALVQTGMPRTAAGVMASLFTSETGSHTAAELARLLQVSAATISHAVRLLEDQGLVRHERDGRRHRYFLDEDAGVRSAMVSVRANQHLAATALHGAALFGADTVAGNRLALAGRFLERLGNDIVRTTEQCWRDVLGTG</sequence>
<keyword evidence="4" id="KW-1185">Reference proteome</keyword>
<evidence type="ECO:0000259" key="2">
    <source>
        <dbReference type="PROSITE" id="PS50987"/>
    </source>
</evidence>
<feature type="region of interest" description="Disordered" evidence="1">
    <location>
        <begin position="61"/>
        <end position="82"/>
    </location>
</feature>
<dbReference type="SUPFAM" id="SSF46785">
    <property type="entry name" value="Winged helix' DNA-binding domain"/>
    <property type="match status" value="1"/>
</dbReference>
<dbReference type="InterPro" id="IPR011991">
    <property type="entry name" value="ArsR-like_HTH"/>
</dbReference>
<accession>A0ABW2S1G0</accession>
<dbReference type="InterPro" id="IPR000835">
    <property type="entry name" value="HTH_MarR-typ"/>
</dbReference>
<feature type="domain" description="HTH arsR-type" evidence="2">
    <location>
        <begin position="87"/>
        <end position="185"/>
    </location>
</feature>
<dbReference type="InterPro" id="IPR025246">
    <property type="entry name" value="IS30-like_HTH"/>
</dbReference>
<dbReference type="InterPro" id="IPR051917">
    <property type="entry name" value="Transposase-Integrase"/>
</dbReference>
<dbReference type="PANTHER" id="PTHR10948:SF23">
    <property type="entry name" value="TRANSPOSASE INSI FOR INSERTION SEQUENCE ELEMENT IS30A-RELATED"/>
    <property type="match status" value="1"/>
</dbReference>
<protein>
    <submittedName>
        <fullName evidence="3">Helix-turn-helix domain-containing protein</fullName>
    </submittedName>
</protein>
<dbReference type="PROSITE" id="PS50987">
    <property type="entry name" value="HTH_ARSR_2"/>
    <property type="match status" value="1"/>
</dbReference>
<dbReference type="SMART" id="SM00418">
    <property type="entry name" value="HTH_ARSR"/>
    <property type="match status" value="1"/>
</dbReference>
<dbReference type="CDD" id="cd00090">
    <property type="entry name" value="HTH_ARSR"/>
    <property type="match status" value="1"/>
</dbReference>
<dbReference type="Proteomes" id="UP001596484">
    <property type="component" value="Unassembled WGS sequence"/>
</dbReference>
<evidence type="ECO:0000313" key="3">
    <source>
        <dbReference type="EMBL" id="MFC7449807.1"/>
    </source>
</evidence>